<sequence>MSIPAFIDIPVEEQTLELRSYLKSLGAAISSEANEAGILVDLQNIIDATDVCWKEISNTEELEMVFNGIISLILVLPSAEMQEPVMTCCQKVAKTQPGDKKSSARLKILSNLFYGLDEQSPLRAEIYVAMIKLAHQSDLVQNVVTDLDQIKIWISQWDISTQKIQNLLRCLHDALIDSKLRCIVTHLGDPNTFLMDHLLSLKPVKFLEGELIHDLLTIFVSQKLTAYQQFYKNNTDFVNSLGLSHDQNLSKMRLLTFMQMAENKKEIEFDKIHSEMQLEENEIEDFIIDVLRTKAVRAKIDQMQKKVLINSTIHRTFGKSQWQMLRQHLLQWRDNLQTVQDSLGQLDIMQSQAAAQQ</sequence>
<gene>
    <name evidence="7" type="ORF">KUTeg_023367</name>
</gene>
<dbReference type="SMART" id="SM00088">
    <property type="entry name" value="PINT"/>
    <property type="match status" value="1"/>
</dbReference>
<dbReference type="InterPro" id="IPR040750">
    <property type="entry name" value="eIF3m_C_helix"/>
</dbReference>
<dbReference type="InterPro" id="IPR036390">
    <property type="entry name" value="WH_DNA-bd_sf"/>
</dbReference>
<keyword evidence="3 5" id="KW-0396">Initiation factor</keyword>
<comment type="subcellular location">
    <subcellularLocation>
        <location evidence="5">Cytoplasm</location>
    </subcellularLocation>
</comment>
<dbReference type="SUPFAM" id="SSF46785">
    <property type="entry name" value="Winged helix' DNA-binding domain"/>
    <property type="match status" value="1"/>
</dbReference>
<evidence type="ECO:0000313" key="8">
    <source>
        <dbReference type="Proteomes" id="UP001217089"/>
    </source>
</evidence>
<keyword evidence="8" id="KW-1185">Reference proteome</keyword>
<dbReference type="InterPro" id="IPR000717">
    <property type="entry name" value="PCI_dom"/>
</dbReference>
<organism evidence="7 8">
    <name type="scientific">Tegillarca granosa</name>
    <name type="common">Malaysian cockle</name>
    <name type="synonym">Anadara granosa</name>
    <dbReference type="NCBI Taxonomy" id="220873"/>
    <lineage>
        <taxon>Eukaryota</taxon>
        <taxon>Metazoa</taxon>
        <taxon>Spiralia</taxon>
        <taxon>Lophotrochozoa</taxon>
        <taxon>Mollusca</taxon>
        <taxon>Bivalvia</taxon>
        <taxon>Autobranchia</taxon>
        <taxon>Pteriomorphia</taxon>
        <taxon>Arcoida</taxon>
        <taxon>Arcoidea</taxon>
        <taxon>Arcidae</taxon>
        <taxon>Tegillarca</taxon>
    </lineage>
</organism>
<dbReference type="Pfam" id="PF01399">
    <property type="entry name" value="PCI"/>
    <property type="match status" value="1"/>
</dbReference>
<comment type="caution">
    <text evidence="7">The sequence shown here is derived from an EMBL/GenBank/DDBJ whole genome shotgun (WGS) entry which is preliminary data.</text>
</comment>
<dbReference type="EMBL" id="JARBDR010000921">
    <property type="protein sequence ID" value="KAJ8299307.1"/>
    <property type="molecule type" value="Genomic_DNA"/>
</dbReference>
<feature type="domain" description="PCI" evidence="6">
    <location>
        <begin position="148"/>
        <end position="314"/>
    </location>
</feature>
<accession>A0ABQ9E6Y6</accession>
<comment type="similarity">
    <text evidence="1">Belongs to the CSN7/EIF3M family. CSN7 subfamily.</text>
</comment>
<proteinExistence type="inferred from homology"/>
<dbReference type="InterPro" id="IPR027528">
    <property type="entry name" value="eIF3m"/>
</dbReference>
<evidence type="ECO:0000259" key="6">
    <source>
        <dbReference type="PROSITE" id="PS50250"/>
    </source>
</evidence>
<reference evidence="7 8" key="1">
    <citation type="submission" date="2022-12" db="EMBL/GenBank/DDBJ databases">
        <title>Chromosome-level genome of Tegillarca granosa.</title>
        <authorList>
            <person name="Kim J."/>
        </authorList>
    </citation>
    <scope>NUCLEOTIDE SEQUENCE [LARGE SCALE GENOMIC DNA]</scope>
    <source>
        <strain evidence="7">Teg-2019</strain>
        <tissue evidence="7">Adductor muscle</tissue>
    </source>
</reference>
<evidence type="ECO:0000256" key="1">
    <source>
        <dbReference type="ARBA" id="ARBA00008482"/>
    </source>
</evidence>
<dbReference type="PANTHER" id="PTHR15350">
    <property type="entry name" value="COP9 SIGNALOSOME COMPLEX SUBUNIT 7/DENDRITIC CELL PROTEIN GA17"/>
    <property type="match status" value="1"/>
</dbReference>
<keyword evidence="4 5" id="KW-0648">Protein biosynthesis</keyword>
<dbReference type="Proteomes" id="UP001217089">
    <property type="component" value="Unassembled WGS sequence"/>
</dbReference>
<dbReference type="Pfam" id="PF18005">
    <property type="entry name" value="eIF3m_C_helix"/>
    <property type="match status" value="1"/>
</dbReference>
<protein>
    <recommendedName>
        <fullName evidence="5">Eukaryotic translation initiation factor 3 subunit M</fullName>
        <shortName evidence="5">eIF3m</shortName>
    </recommendedName>
</protein>
<evidence type="ECO:0000256" key="4">
    <source>
        <dbReference type="ARBA" id="ARBA00022917"/>
    </source>
</evidence>
<name>A0ABQ9E6Y6_TEGGR</name>
<dbReference type="PROSITE" id="PS50250">
    <property type="entry name" value="PCI"/>
    <property type="match status" value="1"/>
</dbReference>
<dbReference type="HAMAP" id="MF_03012">
    <property type="entry name" value="eIF3m"/>
    <property type="match status" value="1"/>
</dbReference>
<comment type="similarity">
    <text evidence="5">Belongs to the eIF-3 subunit M family.</text>
</comment>
<evidence type="ECO:0000256" key="2">
    <source>
        <dbReference type="ARBA" id="ARBA00022490"/>
    </source>
</evidence>
<evidence type="ECO:0000256" key="5">
    <source>
        <dbReference type="HAMAP-Rule" id="MF_03012"/>
    </source>
</evidence>
<dbReference type="InterPro" id="IPR045237">
    <property type="entry name" value="COPS7/eIF3m"/>
</dbReference>
<comment type="subunit">
    <text evidence="5">Component of the eukaryotic translation initiation factor 3 (eIF-3) complex.</text>
</comment>
<evidence type="ECO:0000256" key="3">
    <source>
        <dbReference type="ARBA" id="ARBA00022540"/>
    </source>
</evidence>
<keyword evidence="2 5" id="KW-0963">Cytoplasm</keyword>
<comment type="function">
    <text evidence="5">Component of the eukaryotic translation initiation factor 3 (eIF-3) complex, which is involved in protein synthesis of a specialized repertoire of mRNAs and, together with other initiation factors, stimulates binding of mRNA and methionyl-tRNAi to the 40S ribosome. The eIF-3 complex specifically targets and initiates translation of a subset of mRNAs involved in cell proliferation.</text>
</comment>
<dbReference type="PANTHER" id="PTHR15350:SF2">
    <property type="entry name" value="EUKARYOTIC TRANSLATION INITIATION FACTOR 3 SUBUNIT M"/>
    <property type="match status" value="1"/>
</dbReference>
<evidence type="ECO:0000313" key="7">
    <source>
        <dbReference type="EMBL" id="KAJ8299307.1"/>
    </source>
</evidence>